<keyword evidence="2" id="KW-1185">Reference proteome</keyword>
<dbReference type="AlphaFoldDB" id="A0A9P8P3K4"/>
<proteinExistence type="predicted"/>
<dbReference type="Proteomes" id="UP000788993">
    <property type="component" value="Unassembled WGS sequence"/>
</dbReference>
<evidence type="ECO:0000313" key="2">
    <source>
        <dbReference type="Proteomes" id="UP000788993"/>
    </source>
</evidence>
<accession>A0A9P8P3K4</accession>
<evidence type="ECO:0000313" key="1">
    <source>
        <dbReference type="EMBL" id="KAH3664605.1"/>
    </source>
</evidence>
<protein>
    <submittedName>
        <fullName evidence="1">Uncharacterized protein</fullName>
    </submittedName>
</protein>
<sequence length="205" mass="22175">MKSLACSISLVESSFRDSAALSLTSSSTSCRHLSSKILILFVIDSLPMSANLDKAITADERTIEFSRTTRLYMCLIYRVGFDVFGPSSPKRCKTLTASSVYSQSSMNSHSISKASSLDCGMNLMMSKIASMMAFLKLNPPSSLSTSFKKFSIDWCLSGNLSDSVFMASMTIILNSSEMSSMNPPIVLTSLSTFSELPVLSSVVIA</sequence>
<dbReference type="EMBL" id="JAEUBD010001178">
    <property type="protein sequence ID" value="KAH3664605.1"/>
    <property type="molecule type" value="Genomic_DNA"/>
</dbReference>
<gene>
    <name evidence="1" type="ORF">OGATHE_003420</name>
</gene>
<dbReference type="PROSITE" id="PS51257">
    <property type="entry name" value="PROKAR_LIPOPROTEIN"/>
    <property type="match status" value="1"/>
</dbReference>
<comment type="caution">
    <text evidence="1">The sequence shown here is derived from an EMBL/GenBank/DDBJ whole genome shotgun (WGS) entry which is preliminary data.</text>
</comment>
<reference evidence="1" key="2">
    <citation type="submission" date="2021-01" db="EMBL/GenBank/DDBJ databases">
        <authorList>
            <person name="Schikora-Tamarit M.A."/>
        </authorList>
    </citation>
    <scope>NUCLEOTIDE SEQUENCE</scope>
    <source>
        <strain evidence="1">NCAIM Y.01608</strain>
    </source>
</reference>
<organism evidence="1 2">
    <name type="scientific">Ogataea polymorpha</name>
    <dbReference type="NCBI Taxonomy" id="460523"/>
    <lineage>
        <taxon>Eukaryota</taxon>
        <taxon>Fungi</taxon>
        <taxon>Dikarya</taxon>
        <taxon>Ascomycota</taxon>
        <taxon>Saccharomycotina</taxon>
        <taxon>Pichiomycetes</taxon>
        <taxon>Pichiales</taxon>
        <taxon>Pichiaceae</taxon>
        <taxon>Ogataea</taxon>
    </lineage>
</organism>
<reference evidence="1" key="1">
    <citation type="journal article" date="2021" name="Open Biol.">
        <title>Shared evolutionary footprints suggest mitochondrial oxidative damage underlies multiple complex I losses in fungi.</title>
        <authorList>
            <person name="Schikora-Tamarit M.A."/>
            <person name="Marcet-Houben M."/>
            <person name="Nosek J."/>
            <person name="Gabaldon T."/>
        </authorList>
    </citation>
    <scope>NUCLEOTIDE SEQUENCE</scope>
    <source>
        <strain evidence="1">NCAIM Y.01608</strain>
    </source>
</reference>
<name>A0A9P8P3K4_9ASCO</name>